<evidence type="ECO:0000313" key="2">
    <source>
        <dbReference type="Proteomes" id="UP000637578"/>
    </source>
</evidence>
<evidence type="ECO:0000313" key="1">
    <source>
        <dbReference type="EMBL" id="GGM70350.1"/>
    </source>
</evidence>
<keyword evidence="2" id="KW-1185">Reference proteome</keyword>
<protein>
    <recommendedName>
        <fullName evidence="3">DNA-binding protein</fullName>
    </recommendedName>
</protein>
<reference evidence="1" key="1">
    <citation type="journal article" date="2014" name="Int. J. Syst. Evol. Microbiol.">
        <title>Complete genome sequence of Corynebacterium casei LMG S-19264T (=DSM 44701T), isolated from a smear-ripened cheese.</title>
        <authorList>
            <consortium name="US DOE Joint Genome Institute (JGI-PGF)"/>
            <person name="Walter F."/>
            <person name="Albersmeier A."/>
            <person name="Kalinowski J."/>
            <person name="Ruckert C."/>
        </authorList>
    </citation>
    <scope>NUCLEOTIDE SEQUENCE</scope>
    <source>
        <strain evidence="1">CGMCC 4.5737</strain>
    </source>
</reference>
<reference evidence="1" key="2">
    <citation type="submission" date="2020-09" db="EMBL/GenBank/DDBJ databases">
        <authorList>
            <person name="Sun Q."/>
            <person name="Zhou Y."/>
        </authorList>
    </citation>
    <scope>NUCLEOTIDE SEQUENCE</scope>
    <source>
        <strain evidence="1">CGMCC 4.5737</strain>
    </source>
</reference>
<dbReference type="Proteomes" id="UP000637578">
    <property type="component" value="Unassembled WGS sequence"/>
</dbReference>
<name>A0A8J3CI44_9PSEU</name>
<comment type="caution">
    <text evidence="1">The sequence shown here is derived from an EMBL/GenBank/DDBJ whole genome shotgun (WGS) entry which is preliminary data.</text>
</comment>
<sequence>MRMSVALETVLARAGLKVTAAEFLTLVEDAARRLAPPHPDPGAYFSSDQREALTEVGVDLTPRSDTDPDPRARAVATQAVLRDTALTVTEAAARLNVDASRVRHRIAAGRLMGWKDRGGWRLPAWQFADGRLLPGVEVVLPAFPPDQPPLVVAAFMTTPQEDLPLGERQATPREWLLAGGDPERVARLASVLGSPA</sequence>
<organism evidence="1 2">
    <name type="scientific">Longimycelium tulufanense</name>
    <dbReference type="NCBI Taxonomy" id="907463"/>
    <lineage>
        <taxon>Bacteria</taxon>
        <taxon>Bacillati</taxon>
        <taxon>Actinomycetota</taxon>
        <taxon>Actinomycetes</taxon>
        <taxon>Pseudonocardiales</taxon>
        <taxon>Pseudonocardiaceae</taxon>
        <taxon>Longimycelium</taxon>
    </lineage>
</organism>
<dbReference type="EMBL" id="BMMK01000025">
    <property type="protein sequence ID" value="GGM70350.1"/>
    <property type="molecule type" value="Genomic_DNA"/>
</dbReference>
<accession>A0A8J3CI44</accession>
<dbReference type="AlphaFoldDB" id="A0A8J3CI44"/>
<gene>
    <name evidence="1" type="ORF">GCM10012275_45930</name>
</gene>
<proteinExistence type="predicted"/>
<evidence type="ECO:0008006" key="3">
    <source>
        <dbReference type="Google" id="ProtNLM"/>
    </source>
</evidence>